<dbReference type="EMBL" id="MH590603">
    <property type="protein sequence ID" value="AXH70475.1"/>
    <property type="molecule type" value="Genomic_DNA"/>
</dbReference>
<organism evidence="1 2">
    <name type="scientific">Gordonia phage Daredevil</name>
    <dbReference type="NCBI Taxonomy" id="2283286"/>
    <lineage>
        <taxon>Viruses</taxon>
        <taxon>Duplodnaviria</taxon>
        <taxon>Heunggongvirae</taxon>
        <taxon>Uroviricota</taxon>
        <taxon>Caudoviricetes</taxon>
        <taxon>Daredevilvirus</taxon>
        <taxon>Daredevilvirus daredevil</taxon>
    </lineage>
</organism>
<keyword evidence="2" id="KW-1185">Reference proteome</keyword>
<protein>
    <submittedName>
        <fullName evidence="1">Uncharacterized protein</fullName>
    </submittedName>
</protein>
<proteinExistence type="predicted"/>
<evidence type="ECO:0000313" key="2">
    <source>
        <dbReference type="Proteomes" id="UP000257597"/>
    </source>
</evidence>
<accession>A0A345MIU4</accession>
<dbReference type="RefSeq" id="YP_009807202.1">
    <property type="nucleotide sequence ID" value="NC_048021.1"/>
</dbReference>
<reference evidence="2" key="1">
    <citation type="submission" date="2018-07" db="EMBL/GenBank/DDBJ databases">
        <authorList>
            <person name="Quirk P.G."/>
            <person name="Krulwich T.A."/>
        </authorList>
    </citation>
    <scope>NUCLEOTIDE SEQUENCE [LARGE SCALE GENOMIC DNA]</scope>
</reference>
<dbReference type="KEGG" id="vg:54998078"/>
<sequence length="71" mass="7873">MANTKTCPATLNREVGDHTFKLDCAIDPDDHYEMAHTLANGITWHAGEERTAAMQVEALPKPDPNRRGGRQ</sequence>
<name>A0A345MIU4_9CAUD</name>
<dbReference type="Proteomes" id="UP000257597">
    <property type="component" value="Segment"/>
</dbReference>
<dbReference type="GeneID" id="54998078"/>
<gene>
    <name evidence="1" type="primary">88</name>
    <name evidence="1" type="ORF">SEA_DAREDEVIL_88</name>
</gene>
<evidence type="ECO:0000313" key="1">
    <source>
        <dbReference type="EMBL" id="AXH70475.1"/>
    </source>
</evidence>